<dbReference type="InterPro" id="IPR027417">
    <property type="entry name" value="P-loop_NTPase"/>
</dbReference>
<proteinExistence type="predicted"/>
<evidence type="ECO:0000259" key="4">
    <source>
        <dbReference type="SMART" id="SM00534"/>
    </source>
</evidence>
<keyword evidence="3" id="KW-0238">DNA-binding</keyword>
<dbReference type="EMBL" id="OBDY01000013">
    <property type="protein sequence ID" value="SNY52548.1"/>
    <property type="molecule type" value="Genomic_DNA"/>
</dbReference>
<keyword evidence="6" id="KW-1185">Reference proteome</keyword>
<evidence type="ECO:0000313" key="5">
    <source>
        <dbReference type="EMBL" id="SNY52548.1"/>
    </source>
</evidence>
<feature type="domain" description="DNA mismatch repair proteins mutS family" evidence="4">
    <location>
        <begin position="323"/>
        <end position="498"/>
    </location>
</feature>
<dbReference type="GO" id="GO:0030983">
    <property type="term" value="F:mismatched DNA binding"/>
    <property type="evidence" value="ECO:0007669"/>
    <property type="project" value="InterPro"/>
</dbReference>
<dbReference type="PANTHER" id="PTHR11361">
    <property type="entry name" value="DNA MISMATCH REPAIR PROTEIN MUTS FAMILY MEMBER"/>
    <property type="match status" value="1"/>
</dbReference>
<organism evidence="5 6">
    <name type="scientific">Paractinoplanes atraurantiacus</name>
    <dbReference type="NCBI Taxonomy" id="1036182"/>
    <lineage>
        <taxon>Bacteria</taxon>
        <taxon>Bacillati</taxon>
        <taxon>Actinomycetota</taxon>
        <taxon>Actinomycetes</taxon>
        <taxon>Micromonosporales</taxon>
        <taxon>Micromonosporaceae</taxon>
        <taxon>Paractinoplanes</taxon>
    </lineage>
</organism>
<sequence length="499" mass="54364">MLVCMIVSPPFAGLFGAPLPQEAREPGYFADLQLDQLVEAVVKGRERHNLVPAFSARLDDAAAIEQRQSVFAELADEDLLAAMRAFGDGLARCERQFEAAARVRHPRQAQRWRLNAIASYVSVVDAAIAALEKSAGLRGWLDWLREYRASADVAAMASEARALLAELGGLRYTLSISGDEITASPFADQEDLNAGTLDTFERFREGEVAPHEFDLRAGAEMNELHAAVLDLVVKLFPDVFDRVARFVDRHPAVRHPVIDVVERELRFALAWLDFIAPAQRAGLPFCLPNLRPAGRLEVTDTFDVLLAASRAPVTNDVALGDGESVLVVTGPNQGGKTTFARTIGQLYHLAALGLPVPGRSVALHAPDAILTHFDRGDRAGDLRSRLEDEITRMTEMLPKVTNRSVVILNEMFSSTTFADARAMSIDVLRDVLDAGAVGVCVTFIDELSRLDPRVVSLTTSAGTFRVTRGRADGEAHALALATRYGLTQDQLRARIGAHA</sequence>
<dbReference type="Gene3D" id="3.40.50.300">
    <property type="entry name" value="P-loop containing nucleotide triphosphate hydrolases"/>
    <property type="match status" value="1"/>
</dbReference>
<dbReference type="SUPFAM" id="SSF52540">
    <property type="entry name" value="P-loop containing nucleoside triphosphate hydrolases"/>
    <property type="match status" value="1"/>
</dbReference>
<protein>
    <submittedName>
        <fullName evidence="5">DNA mismatch repair protein MutS</fullName>
    </submittedName>
</protein>
<dbReference type="AlphaFoldDB" id="A0A285IX72"/>
<dbReference type="GO" id="GO:0005524">
    <property type="term" value="F:ATP binding"/>
    <property type="evidence" value="ECO:0007669"/>
    <property type="project" value="UniProtKB-KW"/>
</dbReference>
<accession>A0A285IX72</accession>
<dbReference type="Proteomes" id="UP000219612">
    <property type="component" value="Unassembled WGS sequence"/>
</dbReference>
<dbReference type="GO" id="GO:0006298">
    <property type="term" value="P:mismatch repair"/>
    <property type="evidence" value="ECO:0007669"/>
    <property type="project" value="InterPro"/>
</dbReference>
<dbReference type="PANTHER" id="PTHR11361:SF34">
    <property type="entry name" value="DNA MISMATCH REPAIR PROTEIN MSH1, MITOCHONDRIAL"/>
    <property type="match status" value="1"/>
</dbReference>
<reference evidence="5 6" key="1">
    <citation type="submission" date="2017-09" db="EMBL/GenBank/DDBJ databases">
        <authorList>
            <person name="Ehlers B."/>
            <person name="Leendertz F.H."/>
        </authorList>
    </citation>
    <scope>NUCLEOTIDE SEQUENCE [LARGE SCALE GENOMIC DNA]</scope>
    <source>
        <strain evidence="5 6">CGMCC 4.6857</strain>
    </source>
</reference>
<dbReference type="GO" id="GO:0140664">
    <property type="term" value="F:ATP-dependent DNA damage sensor activity"/>
    <property type="evidence" value="ECO:0007669"/>
    <property type="project" value="InterPro"/>
</dbReference>
<evidence type="ECO:0000256" key="1">
    <source>
        <dbReference type="ARBA" id="ARBA00022741"/>
    </source>
</evidence>
<dbReference type="GO" id="GO:0005829">
    <property type="term" value="C:cytosol"/>
    <property type="evidence" value="ECO:0007669"/>
    <property type="project" value="TreeGrafter"/>
</dbReference>
<keyword evidence="2" id="KW-0067">ATP-binding</keyword>
<evidence type="ECO:0000256" key="2">
    <source>
        <dbReference type="ARBA" id="ARBA00022840"/>
    </source>
</evidence>
<dbReference type="SMART" id="SM00534">
    <property type="entry name" value="MUTSac"/>
    <property type="match status" value="1"/>
</dbReference>
<gene>
    <name evidence="5" type="ORF">SAMN05421748_11331</name>
</gene>
<keyword evidence="1" id="KW-0547">Nucleotide-binding</keyword>
<dbReference type="Pfam" id="PF00488">
    <property type="entry name" value="MutS_V"/>
    <property type="match status" value="1"/>
</dbReference>
<evidence type="ECO:0000313" key="6">
    <source>
        <dbReference type="Proteomes" id="UP000219612"/>
    </source>
</evidence>
<dbReference type="InterPro" id="IPR045076">
    <property type="entry name" value="MutS"/>
</dbReference>
<evidence type="ECO:0000256" key="3">
    <source>
        <dbReference type="ARBA" id="ARBA00023125"/>
    </source>
</evidence>
<name>A0A285IX72_9ACTN</name>
<dbReference type="InterPro" id="IPR000432">
    <property type="entry name" value="DNA_mismatch_repair_MutS_C"/>
</dbReference>